<dbReference type="Gene3D" id="2.40.10.120">
    <property type="match status" value="1"/>
</dbReference>
<keyword evidence="1" id="KW-0732">Signal</keyword>
<dbReference type="InterPro" id="IPR036366">
    <property type="entry name" value="PGBDSf"/>
</dbReference>
<evidence type="ECO:0000256" key="1">
    <source>
        <dbReference type="SAM" id="SignalP"/>
    </source>
</evidence>
<proteinExistence type="predicted"/>
<dbReference type="EMBL" id="WWEN01000002">
    <property type="protein sequence ID" value="MYM54728.1"/>
    <property type="molecule type" value="Genomic_DNA"/>
</dbReference>
<protein>
    <submittedName>
        <fullName evidence="3">Peptidoglycan-binding protein</fullName>
    </submittedName>
</protein>
<feature type="signal peptide" evidence="1">
    <location>
        <begin position="1"/>
        <end position="18"/>
    </location>
</feature>
<dbReference type="AlphaFoldDB" id="A0A6L8LFL8"/>
<organism evidence="3 4">
    <name type="scientific">Thalassovita mangrovi</name>
    <dbReference type="NCBI Taxonomy" id="2692236"/>
    <lineage>
        <taxon>Bacteria</taxon>
        <taxon>Pseudomonadati</taxon>
        <taxon>Pseudomonadota</taxon>
        <taxon>Alphaproteobacteria</taxon>
        <taxon>Rhodobacterales</taxon>
        <taxon>Roseobacteraceae</taxon>
        <taxon>Thalassovita</taxon>
    </lineage>
</organism>
<evidence type="ECO:0000313" key="4">
    <source>
        <dbReference type="Proteomes" id="UP000479043"/>
    </source>
</evidence>
<keyword evidence="4" id="KW-1185">Reference proteome</keyword>
<dbReference type="Pfam" id="PF13365">
    <property type="entry name" value="Trypsin_2"/>
    <property type="match status" value="1"/>
</dbReference>
<dbReference type="InterPro" id="IPR002477">
    <property type="entry name" value="Peptidoglycan-bd-like"/>
</dbReference>
<evidence type="ECO:0000313" key="3">
    <source>
        <dbReference type="EMBL" id="MYM54728.1"/>
    </source>
</evidence>
<feature type="chain" id="PRO_5026888520" evidence="1">
    <location>
        <begin position="19"/>
        <end position="582"/>
    </location>
</feature>
<dbReference type="InterPro" id="IPR009003">
    <property type="entry name" value="Peptidase_S1_PA"/>
</dbReference>
<dbReference type="SUPFAM" id="SSF47090">
    <property type="entry name" value="PGBD-like"/>
    <property type="match status" value="1"/>
</dbReference>
<accession>A0A6L8LFL8</accession>
<gene>
    <name evidence="3" type="ORF">GR167_05385</name>
</gene>
<dbReference type="SUPFAM" id="SSF50494">
    <property type="entry name" value="Trypsin-like serine proteases"/>
    <property type="match status" value="1"/>
</dbReference>
<evidence type="ECO:0000259" key="2">
    <source>
        <dbReference type="Pfam" id="PF01471"/>
    </source>
</evidence>
<feature type="domain" description="Peptidoglycan binding-like" evidence="2">
    <location>
        <begin position="159"/>
        <end position="212"/>
    </location>
</feature>
<dbReference type="Pfam" id="PF01471">
    <property type="entry name" value="PG_binding_1"/>
    <property type="match status" value="1"/>
</dbReference>
<comment type="caution">
    <text evidence="3">The sequence shown here is derived from an EMBL/GenBank/DDBJ whole genome shotgun (WGS) entry which is preliminary data.</text>
</comment>
<sequence length="582" mass="62862">MMKLLVSLFFAVTMMARAAVAQQDLVWVQIEAQPNLATAQDRIRDYAASLEDVNGFSMPGGWYAITLGPYGRADAEQVLDVLRAEGKIPQDSYIAFASNYQRQFWPVGSDMLAQAEAVTPPQDTMQETVQIEEPIQPSIVQLPDESPAEARRSEAALSKEERMQLQEMLQWAGFYDSAIDGAFGRGTRASMSSWQEAYGYEATGVLTTRQRAELARQYNAVLEGMDMQMVRDREAGIDMKLPMGVVAFSRYEAPFAHYDATGDIPAKVVLISQAGDQKTLFGLYDIMQTLEIVPLDGPRQRKDDSFMLIGESASMVSHTQVSLKDGQIKGFTLVWPAGDEERRKRILGQMQESFTRTSRVMSPAAGGEAEQSVDLLSGLEIRKPRVSRSGFFVDSSGTVVTTIEAVQQCSRITLEDGIEAEIAGQNDALGVAVLKPKTALAPVQVAELQLADPRLQSDVAVAGYSYGGILGAPTLTYGTLADLRGLSGEEELARLTLTALPGDVGGPVFDAGGAVMGMLLPKAAGGKQLPEDVSFVLDAASIGGLLSELGLTPTATDTLDQMDPEDLTDKASGMTVLVNCWE</sequence>
<dbReference type="Gene3D" id="1.10.101.10">
    <property type="entry name" value="PGBD-like superfamily/PGBD"/>
    <property type="match status" value="1"/>
</dbReference>
<reference evidence="3 4" key="1">
    <citation type="submission" date="2020-01" db="EMBL/GenBank/DDBJ databases">
        <authorList>
            <person name="Chen S."/>
        </authorList>
    </citation>
    <scope>NUCLEOTIDE SEQUENCE [LARGE SCALE GENOMIC DNA]</scope>
    <source>
        <strain evidence="3 4">GS-10</strain>
    </source>
</reference>
<dbReference type="Proteomes" id="UP000479043">
    <property type="component" value="Unassembled WGS sequence"/>
</dbReference>
<dbReference type="InterPro" id="IPR036365">
    <property type="entry name" value="PGBD-like_sf"/>
</dbReference>
<name>A0A6L8LFL8_9RHOB</name>